<dbReference type="GO" id="GO:0015288">
    <property type="term" value="F:porin activity"/>
    <property type="evidence" value="ECO:0007669"/>
    <property type="project" value="InterPro"/>
</dbReference>
<dbReference type="Proteomes" id="UP000254020">
    <property type="component" value="Unassembled WGS sequence"/>
</dbReference>
<accession>A0A377ZB38</accession>
<evidence type="ECO:0000313" key="4">
    <source>
        <dbReference type="Proteomes" id="UP000254020"/>
    </source>
</evidence>
<sequence>MMNKVQTFDQIIPCDFQLLTQCGGKSANSLTWNNWNIHTWGTTLEYKLTPTVTLKGGVMEQNPQATARSHAWSWSTKGSKGILLPMEIETRPLINGLPEPITLAWSGLTRRRATSTAVNPAAPGRPIRKVTPSTIAPGLCTPA</sequence>
<dbReference type="AlphaFoldDB" id="A0A377ZB38"/>
<proteinExistence type="inferred from homology"/>
<reference evidence="3 4" key="1">
    <citation type="submission" date="2018-06" db="EMBL/GenBank/DDBJ databases">
        <authorList>
            <consortium name="Pathogen Informatics"/>
            <person name="Doyle S."/>
        </authorList>
    </citation>
    <scope>NUCLEOTIDE SEQUENCE [LARGE SCALE GENOMIC DNA]</scope>
    <source>
        <strain evidence="3 4">NCTC9504</strain>
    </source>
</reference>
<dbReference type="EMBL" id="UGMA01000005">
    <property type="protein sequence ID" value="STU65868.1"/>
    <property type="molecule type" value="Genomic_DNA"/>
</dbReference>
<gene>
    <name evidence="3" type="primary">oprB_2</name>
    <name evidence="3" type="ORF">NCTC9504_02331</name>
</gene>
<dbReference type="Pfam" id="PF04966">
    <property type="entry name" value="OprB"/>
    <property type="match status" value="1"/>
</dbReference>
<organism evidence="3 4">
    <name type="scientific">Klebsiella pneumoniae subsp. pneumoniae</name>
    <dbReference type="NCBI Taxonomy" id="72407"/>
    <lineage>
        <taxon>Bacteria</taxon>
        <taxon>Pseudomonadati</taxon>
        <taxon>Pseudomonadota</taxon>
        <taxon>Gammaproteobacteria</taxon>
        <taxon>Enterobacterales</taxon>
        <taxon>Enterobacteriaceae</taxon>
        <taxon>Klebsiella/Raoultella group</taxon>
        <taxon>Klebsiella</taxon>
        <taxon>Klebsiella pneumoniae complex</taxon>
    </lineage>
</organism>
<comment type="similarity">
    <text evidence="1 2">Belongs to the OprB family.</text>
</comment>
<dbReference type="Gene3D" id="2.40.160.180">
    <property type="entry name" value="Carbohydrate-selective porin OprB"/>
    <property type="match status" value="1"/>
</dbReference>
<dbReference type="GO" id="GO:0008643">
    <property type="term" value="P:carbohydrate transport"/>
    <property type="evidence" value="ECO:0007669"/>
    <property type="project" value="InterPro"/>
</dbReference>
<dbReference type="GO" id="GO:0016020">
    <property type="term" value="C:membrane"/>
    <property type="evidence" value="ECO:0007669"/>
    <property type="project" value="InterPro"/>
</dbReference>
<evidence type="ECO:0000256" key="1">
    <source>
        <dbReference type="ARBA" id="ARBA00008769"/>
    </source>
</evidence>
<name>A0A377ZB38_KLEPN</name>
<dbReference type="InterPro" id="IPR007049">
    <property type="entry name" value="Carb-sel_porin_OprB"/>
</dbReference>
<dbReference type="InterPro" id="IPR038673">
    <property type="entry name" value="OprB_sf"/>
</dbReference>
<evidence type="ECO:0000256" key="2">
    <source>
        <dbReference type="RuleBase" id="RU363072"/>
    </source>
</evidence>
<protein>
    <submittedName>
        <fullName evidence="3">Putative carbohydrate-selective porin</fullName>
    </submittedName>
</protein>
<evidence type="ECO:0000313" key="3">
    <source>
        <dbReference type="EMBL" id="STU65868.1"/>
    </source>
</evidence>